<comment type="caution">
    <text evidence="2">The sequence shown here is derived from an EMBL/GenBank/DDBJ whole genome shotgun (WGS) entry which is preliminary data.</text>
</comment>
<dbReference type="SUPFAM" id="SSF53098">
    <property type="entry name" value="Ribonuclease H-like"/>
    <property type="match status" value="1"/>
</dbReference>
<sequence>MSEYICVFDCETLPDAKALVRTLPEDLVKSATDKDGKIDEKALSLLACEEQRKNSGSAFLPVLFHKVVCISAVLADKNGKFIKVNTIEGKDEHEIIANFLNFIENHAPKLVSYNGRGFDLPMLMIRAMKYNLRAPRYYNTNDKWCNYRTRYDATWAMDLLDYISDFRAVSGLRLDTLCAMLGMPGKYDVHGDQVLELFYDNKPQKIKEYCESDTLNTYWLFLKYELLRGKMGYEQYFSSLEAMSEFIASAKATMSYAGPFCECIEKEIKDFSYLKNELKTEK</sequence>
<dbReference type="InterPro" id="IPR019288">
    <property type="entry name" value="3'-5'_exonuclease_PolB-like"/>
</dbReference>
<evidence type="ECO:0000313" key="2">
    <source>
        <dbReference type="EMBL" id="MDO2408991.1"/>
    </source>
</evidence>
<gene>
    <name evidence="2" type="ORF">Q2362_02610</name>
</gene>
<evidence type="ECO:0000313" key="3">
    <source>
        <dbReference type="Proteomes" id="UP001171111"/>
    </source>
</evidence>
<evidence type="ECO:0000259" key="1">
    <source>
        <dbReference type="Pfam" id="PF10108"/>
    </source>
</evidence>
<dbReference type="RefSeq" id="WP_302243766.1">
    <property type="nucleotide sequence ID" value="NZ_JAULJQ010000002.1"/>
</dbReference>
<dbReference type="CDD" id="cd05782">
    <property type="entry name" value="DNA_polB_like1_exo"/>
    <property type="match status" value="1"/>
</dbReference>
<dbReference type="Proteomes" id="UP001171111">
    <property type="component" value="Unassembled WGS sequence"/>
</dbReference>
<dbReference type="InterPro" id="IPR036397">
    <property type="entry name" value="RNaseH_sf"/>
</dbReference>
<reference evidence="2 3" key="1">
    <citation type="submission" date="2023-06" db="EMBL/GenBank/DDBJ databases">
        <title>Campylobacter magnum sp. nov., isolated from cecal contents of domestic pigs (Sus scrofa domesticus).</title>
        <authorList>
            <person name="Papic B."/>
            <person name="Gruntar I."/>
        </authorList>
    </citation>
    <scope>NUCLEOTIDE SEQUENCE [LARGE SCALE GENOMIC DNA]</scope>
    <source>
        <strain evidence="3">34484-21</strain>
    </source>
</reference>
<dbReference type="Pfam" id="PF10108">
    <property type="entry name" value="DNA_pol_B_exo2"/>
    <property type="match status" value="1"/>
</dbReference>
<organism evidence="2 3">
    <name type="scientific">Campylobacter magnus</name>
    <dbReference type="NCBI Taxonomy" id="3026462"/>
    <lineage>
        <taxon>Bacteria</taxon>
        <taxon>Pseudomonadati</taxon>
        <taxon>Campylobacterota</taxon>
        <taxon>Epsilonproteobacteria</taxon>
        <taxon>Campylobacterales</taxon>
        <taxon>Campylobacteraceae</taxon>
        <taxon>Campylobacter</taxon>
    </lineage>
</organism>
<accession>A0ABT8T5U1</accession>
<dbReference type="InterPro" id="IPR012337">
    <property type="entry name" value="RNaseH-like_sf"/>
</dbReference>
<protein>
    <submittedName>
        <fullName evidence="2">Ribonuclease H-like domain-containing protein</fullName>
    </submittedName>
</protein>
<dbReference type="EMBL" id="JAULJQ010000002">
    <property type="protein sequence ID" value="MDO2408991.1"/>
    <property type="molecule type" value="Genomic_DNA"/>
</dbReference>
<dbReference type="Gene3D" id="3.30.420.10">
    <property type="entry name" value="Ribonuclease H-like superfamily/Ribonuclease H"/>
    <property type="match status" value="1"/>
</dbReference>
<name>A0ABT8T5U1_9BACT</name>
<proteinExistence type="predicted"/>
<keyword evidence="3" id="KW-1185">Reference proteome</keyword>
<feature type="domain" description="Predicted 3'-5' exonuclease PolB-like" evidence="1">
    <location>
        <begin position="58"/>
        <end position="260"/>
    </location>
</feature>